<dbReference type="RefSeq" id="WP_045635104.1">
    <property type="nucleotide sequence ID" value="NZ_CP113953.1"/>
</dbReference>
<feature type="transmembrane region" description="Helical" evidence="1">
    <location>
        <begin position="36"/>
        <end position="53"/>
    </location>
</feature>
<name>A0AB34S8C5_STRGN</name>
<dbReference type="EMBL" id="JYGN01000007">
    <property type="protein sequence ID" value="KJQ63192.1"/>
    <property type="molecule type" value="Genomic_DNA"/>
</dbReference>
<keyword evidence="1" id="KW-0812">Transmembrane</keyword>
<comment type="caution">
    <text evidence="2">The sequence shown here is derived from an EMBL/GenBank/DDBJ whole genome shotgun (WGS) entry which is preliminary data.</text>
</comment>
<dbReference type="AlphaFoldDB" id="A0AB34S8C5"/>
<organism evidence="2 3">
    <name type="scientific">Streptococcus gordonii</name>
    <dbReference type="NCBI Taxonomy" id="1302"/>
    <lineage>
        <taxon>Bacteria</taxon>
        <taxon>Bacillati</taxon>
        <taxon>Bacillota</taxon>
        <taxon>Bacilli</taxon>
        <taxon>Lactobacillales</taxon>
        <taxon>Streptococcaceae</taxon>
        <taxon>Streptococcus</taxon>
    </lineage>
</organism>
<keyword evidence="1" id="KW-1133">Transmembrane helix</keyword>
<gene>
    <name evidence="2" type="ORF">TZ88_01718</name>
</gene>
<reference evidence="2 3" key="1">
    <citation type="submission" date="2015-02" db="EMBL/GenBank/DDBJ databases">
        <title>Evolution of amylase-binding proteins of oral streptococcal species.</title>
        <authorList>
            <person name="Haase E.M."/>
        </authorList>
    </citation>
    <scope>NUCLEOTIDE SEQUENCE [LARGE SCALE GENOMIC DNA]</scope>
    <source>
        <strain evidence="3">UB10712</strain>
    </source>
</reference>
<protein>
    <submittedName>
        <fullName evidence="2">Uncharacterized protein</fullName>
    </submittedName>
</protein>
<evidence type="ECO:0000313" key="2">
    <source>
        <dbReference type="EMBL" id="KJQ63192.1"/>
    </source>
</evidence>
<evidence type="ECO:0000256" key="1">
    <source>
        <dbReference type="SAM" id="Phobius"/>
    </source>
</evidence>
<accession>A0AB34S8C5</accession>
<sequence>MKELRNNRQLLLLSLFIVYVLSYVLKDAGLLQIELPLRLEWAVVFYLTLAAILDKRISHKRKASCKSSVGSKLRDRKGKS</sequence>
<evidence type="ECO:0000313" key="3">
    <source>
        <dbReference type="Proteomes" id="UP000033375"/>
    </source>
</evidence>
<dbReference type="Proteomes" id="UP000033375">
    <property type="component" value="Unassembled WGS sequence"/>
</dbReference>
<proteinExistence type="predicted"/>
<keyword evidence="1" id="KW-0472">Membrane</keyword>